<feature type="transmembrane region" description="Helical" evidence="4">
    <location>
        <begin position="436"/>
        <end position="460"/>
    </location>
</feature>
<protein>
    <submittedName>
        <fullName evidence="5">Spore germination protein</fullName>
    </submittedName>
</protein>
<dbReference type="PANTHER" id="PTHR22550">
    <property type="entry name" value="SPORE GERMINATION PROTEIN"/>
    <property type="match status" value="1"/>
</dbReference>
<dbReference type="GO" id="GO:0009847">
    <property type="term" value="P:spore germination"/>
    <property type="evidence" value="ECO:0007669"/>
    <property type="project" value="InterPro"/>
</dbReference>
<organism evidence="5 6">
    <name type="scientific">Paenibacillus methanolicus</name>
    <dbReference type="NCBI Taxonomy" id="582686"/>
    <lineage>
        <taxon>Bacteria</taxon>
        <taxon>Bacillati</taxon>
        <taxon>Bacillota</taxon>
        <taxon>Bacilli</taxon>
        <taxon>Bacillales</taxon>
        <taxon>Paenibacillaceae</taxon>
        <taxon>Paenibacillus</taxon>
    </lineage>
</organism>
<dbReference type="PANTHER" id="PTHR22550:SF5">
    <property type="entry name" value="LEUCINE ZIPPER PROTEIN 4"/>
    <property type="match status" value="1"/>
</dbReference>
<dbReference type="GO" id="GO:0016020">
    <property type="term" value="C:membrane"/>
    <property type="evidence" value="ECO:0007669"/>
    <property type="project" value="InterPro"/>
</dbReference>
<evidence type="ECO:0000256" key="4">
    <source>
        <dbReference type="SAM" id="Phobius"/>
    </source>
</evidence>
<dbReference type="RefSeq" id="WP_148931061.1">
    <property type="nucleotide sequence ID" value="NZ_VNHS01000008.1"/>
</dbReference>
<dbReference type="Proteomes" id="UP000323257">
    <property type="component" value="Unassembled WGS sequence"/>
</dbReference>
<dbReference type="InterPro" id="IPR050768">
    <property type="entry name" value="UPF0353/GerABKA_families"/>
</dbReference>
<feature type="transmembrane region" description="Helical" evidence="4">
    <location>
        <begin position="400"/>
        <end position="424"/>
    </location>
</feature>
<comment type="similarity">
    <text evidence="1">Belongs to the GerABKA family.</text>
</comment>
<dbReference type="AlphaFoldDB" id="A0A5S5C265"/>
<comment type="caution">
    <text evidence="5">The sequence shown here is derived from an EMBL/GenBank/DDBJ whole genome shotgun (WGS) entry which is preliminary data.</text>
</comment>
<reference evidence="5 6" key="1">
    <citation type="submission" date="2019-07" db="EMBL/GenBank/DDBJ databases">
        <title>Genomic Encyclopedia of Type Strains, Phase III (KMG-III): the genomes of soil and plant-associated and newly described type strains.</title>
        <authorList>
            <person name="Whitman W."/>
        </authorList>
    </citation>
    <scope>NUCLEOTIDE SEQUENCE [LARGE SCALE GENOMIC DNA]</scope>
    <source>
        <strain evidence="5 6">BL24</strain>
    </source>
</reference>
<keyword evidence="4" id="KW-1133">Transmembrane helix</keyword>
<dbReference type="PIRSF" id="PIRSF005690">
    <property type="entry name" value="GerBA"/>
    <property type="match status" value="1"/>
</dbReference>
<dbReference type="EMBL" id="VNHS01000008">
    <property type="protein sequence ID" value="TYP72430.1"/>
    <property type="molecule type" value="Genomic_DNA"/>
</dbReference>
<evidence type="ECO:0000256" key="1">
    <source>
        <dbReference type="ARBA" id="ARBA00005278"/>
    </source>
</evidence>
<dbReference type="OrthoDB" id="1726708at2"/>
<keyword evidence="2 4" id="KW-0472">Membrane</keyword>
<name>A0A5S5C265_9BACL</name>
<sequence length="516" mass="57120">MLNRMKQAGARSRIQRAAGREPNSEPLPLRTDMKSNLDCMLAITGSPDDLIVRHFTIGAQHLPVALMFIDSLVDKDLVQSQVMKPLLQHYENAKNDLYHQAVQLVVEEVLTSVDVEILETQEEVLNTILGGDTVLFLSGSRQAIAIGSAGWKSRGIEEPLTESIIRGSREGFVEDLRTNISLIRRRIRNPELRIMTFKVGRRAKKTIVLIYVEGVANRGIVHEAIRRIESLDIDDIEGSGTIEQWLSDSFMSPFPLIANTERPDKVTGALLQGRLSVMVDGDPFALVLPITFSSNLQSPEDFYQNWLLATLTRILRLLAAAIASFLPALYIALLEFHHGLIPSKLAFSIAGAREGVPFPAVIEAFIMETTLELLREAGIRLPKPIGQTIGIVGGLVIGEAAVAAGIVSPIMVIVVAVTAIASFSFPSYSFAIALRILRFTMMLAASVFGLYGIILGYIMINIHFVNLKSFGIPYSTPFAPLYLDDWKDVILRAPVSFLKNRPRMLQPQDKKRLNKK</sequence>
<gene>
    <name evidence="5" type="ORF">BCM02_10884</name>
</gene>
<evidence type="ECO:0000256" key="2">
    <source>
        <dbReference type="ARBA" id="ARBA00023136"/>
    </source>
</evidence>
<dbReference type="Pfam" id="PF03323">
    <property type="entry name" value="GerA"/>
    <property type="match status" value="1"/>
</dbReference>
<keyword evidence="4" id="KW-0812">Transmembrane</keyword>
<evidence type="ECO:0000256" key="3">
    <source>
        <dbReference type="SAM" id="MobiDB-lite"/>
    </source>
</evidence>
<evidence type="ECO:0000313" key="6">
    <source>
        <dbReference type="Proteomes" id="UP000323257"/>
    </source>
</evidence>
<keyword evidence="6" id="KW-1185">Reference proteome</keyword>
<dbReference type="InterPro" id="IPR004995">
    <property type="entry name" value="Spore_Ger"/>
</dbReference>
<feature type="region of interest" description="Disordered" evidence="3">
    <location>
        <begin position="1"/>
        <end position="31"/>
    </location>
</feature>
<accession>A0A5S5C265</accession>
<evidence type="ECO:0000313" key="5">
    <source>
        <dbReference type="EMBL" id="TYP72430.1"/>
    </source>
</evidence>
<feature type="transmembrane region" description="Helical" evidence="4">
    <location>
        <begin position="314"/>
        <end position="333"/>
    </location>
</feature>
<proteinExistence type="inferred from homology"/>